<evidence type="ECO:0000256" key="3">
    <source>
        <dbReference type="ARBA" id="ARBA00023163"/>
    </source>
</evidence>
<accession>A0ABT7IGH7</accession>
<evidence type="ECO:0000259" key="5">
    <source>
        <dbReference type="PROSITE" id="PS51078"/>
    </source>
</evidence>
<gene>
    <name evidence="6" type="ORF">QPM17_19220</name>
</gene>
<dbReference type="Pfam" id="PF01614">
    <property type="entry name" value="IclR_C"/>
    <property type="match status" value="1"/>
</dbReference>
<dbReference type="InterPro" id="IPR005471">
    <property type="entry name" value="Tscrpt_reg_IclR_N"/>
</dbReference>
<dbReference type="Proteomes" id="UP001227964">
    <property type="component" value="Unassembled WGS sequence"/>
</dbReference>
<reference evidence="6 7" key="1">
    <citation type="submission" date="2023-06" db="EMBL/GenBank/DDBJ databases">
        <title>Marinobacter azerbaijanicus a moderately halophilic, isolated from Urmia Lake in Azerbaijan region of Iran.</title>
        <authorList>
            <person name="Sanchez-Porro C."/>
            <person name="Aghdam E.M."/>
            <person name="Saheb S.M."/>
            <person name="Tarhriz V."/>
            <person name="Kazemi E."/>
            <person name="Ammozegar M.A."/>
            <person name="Ventosa A."/>
            <person name="Hejazi M.S."/>
        </authorList>
    </citation>
    <scope>NUCLEOTIDE SEQUENCE [LARGE SCALE GENOMIC DNA]</scope>
    <source>
        <strain evidence="6 7">TBZ242</strain>
    </source>
</reference>
<keyword evidence="1" id="KW-0805">Transcription regulation</keyword>
<name>A0ABT7IGH7_9GAMM</name>
<keyword evidence="2" id="KW-0238">DNA-binding</keyword>
<evidence type="ECO:0000313" key="6">
    <source>
        <dbReference type="EMBL" id="MDL0433276.1"/>
    </source>
</evidence>
<evidence type="ECO:0000313" key="7">
    <source>
        <dbReference type="Proteomes" id="UP001227964"/>
    </source>
</evidence>
<dbReference type="PROSITE" id="PS51077">
    <property type="entry name" value="HTH_ICLR"/>
    <property type="match status" value="1"/>
</dbReference>
<feature type="domain" description="HTH iclR-type" evidence="4">
    <location>
        <begin position="6"/>
        <end position="67"/>
    </location>
</feature>
<dbReference type="Pfam" id="PF09339">
    <property type="entry name" value="HTH_IclR"/>
    <property type="match status" value="1"/>
</dbReference>
<dbReference type="SUPFAM" id="SSF46785">
    <property type="entry name" value="Winged helix' DNA-binding domain"/>
    <property type="match status" value="1"/>
</dbReference>
<dbReference type="InterPro" id="IPR050707">
    <property type="entry name" value="HTH_MetabolicPath_Reg"/>
</dbReference>
<dbReference type="InterPro" id="IPR036390">
    <property type="entry name" value="WH_DNA-bd_sf"/>
</dbReference>
<dbReference type="RefSeq" id="WP_150995251.1">
    <property type="nucleotide sequence ID" value="NZ_JASSVS010000012.1"/>
</dbReference>
<keyword evidence="7" id="KW-1185">Reference proteome</keyword>
<dbReference type="PANTHER" id="PTHR30136">
    <property type="entry name" value="HELIX-TURN-HELIX TRANSCRIPTIONAL REGULATOR, ICLR FAMILY"/>
    <property type="match status" value="1"/>
</dbReference>
<dbReference type="InterPro" id="IPR029016">
    <property type="entry name" value="GAF-like_dom_sf"/>
</dbReference>
<evidence type="ECO:0000259" key="4">
    <source>
        <dbReference type="PROSITE" id="PS51077"/>
    </source>
</evidence>
<dbReference type="PROSITE" id="PS51078">
    <property type="entry name" value="ICLR_ED"/>
    <property type="match status" value="1"/>
</dbReference>
<dbReference type="Gene3D" id="3.30.450.40">
    <property type="match status" value="1"/>
</dbReference>
<evidence type="ECO:0000256" key="2">
    <source>
        <dbReference type="ARBA" id="ARBA00023125"/>
    </source>
</evidence>
<feature type="domain" description="IclR-ED" evidence="5">
    <location>
        <begin position="68"/>
        <end position="254"/>
    </location>
</feature>
<dbReference type="SMART" id="SM00346">
    <property type="entry name" value="HTH_ICLR"/>
    <property type="match status" value="1"/>
</dbReference>
<protein>
    <submittedName>
        <fullName evidence="6">IclR family transcriptional regulator</fullName>
    </submittedName>
</protein>
<comment type="caution">
    <text evidence="6">The sequence shown here is derived from an EMBL/GenBank/DDBJ whole genome shotgun (WGS) entry which is preliminary data.</text>
</comment>
<keyword evidence="3" id="KW-0804">Transcription</keyword>
<dbReference type="EMBL" id="JASSVS010000012">
    <property type="protein sequence ID" value="MDL0433276.1"/>
    <property type="molecule type" value="Genomic_DNA"/>
</dbReference>
<dbReference type="InterPro" id="IPR014757">
    <property type="entry name" value="Tscrpt_reg_IclR_C"/>
</dbReference>
<dbReference type="Gene3D" id="1.10.10.10">
    <property type="entry name" value="Winged helix-like DNA-binding domain superfamily/Winged helix DNA-binding domain"/>
    <property type="match status" value="1"/>
</dbReference>
<organism evidence="6 7">
    <name type="scientific">Marinobacter azerbaijanicus</name>
    <dbReference type="NCBI Taxonomy" id="3050455"/>
    <lineage>
        <taxon>Bacteria</taxon>
        <taxon>Pseudomonadati</taxon>
        <taxon>Pseudomonadota</taxon>
        <taxon>Gammaproteobacteria</taxon>
        <taxon>Pseudomonadales</taxon>
        <taxon>Marinobacteraceae</taxon>
        <taxon>Marinobacter</taxon>
    </lineage>
</organism>
<sequence length="260" mass="28394">MATPVNNSVIKAFQILNAFSYAGEKLTLSQVARKLDINIATAHRFLTTLQQVGAVVKMPDGYFELGLLLFTLGGRVSVVDAMNSIVQPHVDELADQFGETIHAAILDNDEVCYVAKGEGVRSLTIRTRMGVRLPAYCTGVGKVLLSSLPDDRRKQYAKACSFKKYTDSTIGTSKQLLKELDQIRTQGYSVDSQEFERGLCCVAVAIPLPASEEYHLQAAISMSAPSVRLGEEKIKEVAGILRSHAETIANKLAARDTRES</sequence>
<dbReference type="InterPro" id="IPR036388">
    <property type="entry name" value="WH-like_DNA-bd_sf"/>
</dbReference>
<evidence type="ECO:0000256" key="1">
    <source>
        <dbReference type="ARBA" id="ARBA00023015"/>
    </source>
</evidence>
<dbReference type="PANTHER" id="PTHR30136:SF35">
    <property type="entry name" value="HTH-TYPE TRANSCRIPTIONAL REGULATOR RV1719"/>
    <property type="match status" value="1"/>
</dbReference>
<dbReference type="SUPFAM" id="SSF55781">
    <property type="entry name" value="GAF domain-like"/>
    <property type="match status" value="1"/>
</dbReference>
<proteinExistence type="predicted"/>